<dbReference type="Pfam" id="PF01636">
    <property type="entry name" value="APH"/>
    <property type="match status" value="1"/>
</dbReference>
<dbReference type="eggNOG" id="COG3231">
    <property type="taxonomic scope" value="Bacteria"/>
</dbReference>
<name>B2GFM3_KOCRD</name>
<dbReference type="HOGENOM" id="CLU_073027_2_0_11"/>
<evidence type="ECO:0000259" key="1">
    <source>
        <dbReference type="Pfam" id="PF01636"/>
    </source>
</evidence>
<dbReference type="SUPFAM" id="SSF56112">
    <property type="entry name" value="Protein kinase-like (PK-like)"/>
    <property type="match status" value="1"/>
</dbReference>
<keyword evidence="3" id="KW-1185">Reference proteome</keyword>
<reference evidence="2 3" key="1">
    <citation type="journal article" date="2008" name="J. Bacteriol.">
        <title>Complete genome sequence of the soil actinomycete Kocuria rhizophila.</title>
        <authorList>
            <person name="Takarada H."/>
            <person name="Sekine M."/>
            <person name="Kosugi H."/>
            <person name="Matsuo Y."/>
            <person name="Fujisawa T."/>
            <person name="Omata S."/>
            <person name="Kishi E."/>
            <person name="Shimizu A."/>
            <person name="Tsukatani N."/>
            <person name="Tanikawa S."/>
            <person name="Fujita N."/>
            <person name="Harayama S."/>
        </authorList>
    </citation>
    <scope>NUCLEOTIDE SEQUENCE [LARGE SCALE GENOMIC DNA]</scope>
    <source>
        <strain evidence="3">ATCC 9341 / DSM 348 / NBRC 103217 / DC2201</strain>
    </source>
</reference>
<organism evidence="2 3">
    <name type="scientific">Kocuria rhizophila (strain ATCC 9341 / DSM 348 / NBRC 103217 / DC2201)</name>
    <dbReference type="NCBI Taxonomy" id="378753"/>
    <lineage>
        <taxon>Bacteria</taxon>
        <taxon>Bacillati</taxon>
        <taxon>Actinomycetota</taxon>
        <taxon>Actinomycetes</taxon>
        <taxon>Micrococcales</taxon>
        <taxon>Micrococcaceae</taxon>
        <taxon>Kocuria</taxon>
    </lineage>
</organism>
<dbReference type="Proteomes" id="UP000008838">
    <property type="component" value="Chromosome"/>
</dbReference>
<dbReference type="InterPro" id="IPR002575">
    <property type="entry name" value="Aminoglycoside_PTrfase"/>
</dbReference>
<dbReference type="STRING" id="378753.KRH_10490"/>
<proteinExistence type="predicted"/>
<dbReference type="KEGG" id="krh:KRH_10490"/>
<gene>
    <name evidence="2" type="ordered locus">KRH_10490</name>
</gene>
<sequence length="236" mass="24919">MGVPSDLAGLPPVNPALPDLLRRALAAFGLSETGASAVWQNGVGGLTFAVASGGPGSPADDYAQWNPSGSGESLADEAERMRWIQGRHPAPTVVELVADGGEEVLLTQALPGESAVSARRWREHPDTALQALGTGLRELHDVAVDDCPFAWNVDSRIRLAGADARVLGDAPDVDRLVLCQGDPCAPNTLPARDGSFLAHVDLGRLGVADRWADLSVMSMSLAWSCRAYDDSVFWRA</sequence>
<dbReference type="Gene3D" id="3.30.200.20">
    <property type="entry name" value="Phosphorylase Kinase, domain 1"/>
    <property type="match status" value="1"/>
</dbReference>
<evidence type="ECO:0000313" key="3">
    <source>
        <dbReference type="Proteomes" id="UP000008838"/>
    </source>
</evidence>
<dbReference type="AlphaFoldDB" id="B2GFM3"/>
<evidence type="ECO:0000313" key="2">
    <source>
        <dbReference type="EMBL" id="BAG29396.1"/>
    </source>
</evidence>
<dbReference type="OrthoDB" id="3806873at2"/>
<dbReference type="Gene3D" id="3.90.1200.10">
    <property type="match status" value="1"/>
</dbReference>
<dbReference type="RefSeq" id="WP_012398117.1">
    <property type="nucleotide sequence ID" value="NC_010617.1"/>
</dbReference>
<accession>B2GFM3</accession>
<feature type="domain" description="Aminoglycoside phosphotransferase" evidence="1">
    <location>
        <begin position="69"/>
        <end position="160"/>
    </location>
</feature>
<protein>
    <recommendedName>
        <fullName evidence="1">Aminoglycoside phosphotransferase domain-containing protein</fullName>
    </recommendedName>
</protein>
<dbReference type="InterPro" id="IPR011009">
    <property type="entry name" value="Kinase-like_dom_sf"/>
</dbReference>
<dbReference type="EMBL" id="AP009152">
    <property type="protein sequence ID" value="BAG29396.1"/>
    <property type="molecule type" value="Genomic_DNA"/>
</dbReference>